<dbReference type="InterPro" id="IPR041663">
    <property type="entry name" value="DisA/LigA_HHH"/>
</dbReference>
<dbReference type="AlphaFoldDB" id="A0A8J6TC88"/>
<comment type="catalytic activity">
    <reaction evidence="12 14">
        <text>NAD(+) + (deoxyribonucleotide)n-3'-hydroxyl + 5'-phospho-(deoxyribonucleotide)m = (deoxyribonucleotide)n+m + AMP + beta-nicotinamide D-nucleotide.</text>
        <dbReference type="EC" id="6.5.1.2"/>
    </reaction>
</comment>
<keyword evidence="8 14" id="KW-0862">Zinc</keyword>
<dbReference type="InterPro" id="IPR013839">
    <property type="entry name" value="DNAligase_adenylation"/>
</dbReference>
<dbReference type="Pfam" id="PF03120">
    <property type="entry name" value="OB_DNA_ligase"/>
    <property type="match status" value="1"/>
</dbReference>
<proteinExistence type="inferred from homology"/>
<name>A0A8J6TC88_9BACT</name>
<organism evidence="16 17">
    <name type="scientific">Candidatus Desulfobia pelagia</name>
    <dbReference type="NCBI Taxonomy" id="2841692"/>
    <lineage>
        <taxon>Bacteria</taxon>
        <taxon>Pseudomonadati</taxon>
        <taxon>Thermodesulfobacteriota</taxon>
        <taxon>Desulfobulbia</taxon>
        <taxon>Desulfobulbales</taxon>
        <taxon>Desulfobulbaceae</taxon>
        <taxon>Candidatus Desulfobia</taxon>
    </lineage>
</organism>
<dbReference type="GO" id="GO:0003911">
    <property type="term" value="F:DNA ligase (NAD+) activity"/>
    <property type="evidence" value="ECO:0007669"/>
    <property type="project" value="UniProtKB-UniRule"/>
</dbReference>
<keyword evidence="10 14" id="KW-0520">NAD</keyword>
<dbReference type="GO" id="GO:0005829">
    <property type="term" value="C:cytosol"/>
    <property type="evidence" value="ECO:0007669"/>
    <property type="project" value="TreeGrafter"/>
</dbReference>
<feature type="binding site" evidence="14">
    <location>
        <position position="116"/>
    </location>
    <ligand>
        <name>NAD(+)</name>
        <dbReference type="ChEBI" id="CHEBI:57540"/>
    </ligand>
</feature>
<evidence type="ECO:0000313" key="17">
    <source>
        <dbReference type="Proteomes" id="UP000614424"/>
    </source>
</evidence>
<dbReference type="InterPro" id="IPR004150">
    <property type="entry name" value="NAD_DNA_ligase_OB"/>
</dbReference>
<dbReference type="PANTHER" id="PTHR23389">
    <property type="entry name" value="CHROMOSOME TRANSMISSION FIDELITY FACTOR 18"/>
    <property type="match status" value="1"/>
</dbReference>
<dbReference type="Gene3D" id="3.40.50.10190">
    <property type="entry name" value="BRCT domain"/>
    <property type="match status" value="1"/>
</dbReference>
<evidence type="ECO:0000256" key="9">
    <source>
        <dbReference type="ARBA" id="ARBA00022842"/>
    </source>
</evidence>
<comment type="similarity">
    <text evidence="13 14">Belongs to the NAD-dependent DNA ligase family. LigA subfamily.</text>
</comment>
<dbReference type="SUPFAM" id="SSF50249">
    <property type="entry name" value="Nucleic acid-binding proteins"/>
    <property type="match status" value="1"/>
</dbReference>
<dbReference type="EMBL" id="JACNJZ010000090">
    <property type="protein sequence ID" value="MBC8317436.1"/>
    <property type="molecule type" value="Genomic_DNA"/>
</dbReference>
<keyword evidence="9 14" id="KW-0460">Magnesium</keyword>
<dbReference type="InterPro" id="IPR010994">
    <property type="entry name" value="RuvA_2-like"/>
</dbReference>
<evidence type="ECO:0000256" key="2">
    <source>
        <dbReference type="ARBA" id="ARBA00012722"/>
    </source>
</evidence>
<evidence type="ECO:0000256" key="13">
    <source>
        <dbReference type="ARBA" id="ARBA00060881"/>
    </source>
</evidence>
<feature type="binding site" evidence="14">
    <location>
        <position position="139"/>
    </location>
    <ligand>
        <name>NAD(+)</name>
        <dbReference type="ChEBI" id="CHEBI:57540"/>
    </ligand>
</feature>
<evidence type="ECO:0000256" key="4">
    <source>
        <dbReference type="ARBA" id="ARBA00022598"/>
    </source>
</evidence>
<dbReference type="InterPro" id="IPR004149">
    <property type="entry name" value="Znf_DNAligase_C4"/>
</dbReference>
<dbReference type="PANTHER" id="PTHR23389:SF9">
    <property type="entry name" value="DNA LIGASE"/>
    <property type="match status" value="1"/>
</dbReference>
<dbReference type="FunFam" id="2.40.50.140:FF:000012">
    <property type="entry name" value="DNA ligase"/>
    <property type="match status" value="1"/>
</dbReference>
<dbReference type="InterPro" id="IPR001357">
    <property type="entry name" value="BRCT_dom"/>
</dbReference>
<comment type="caution">
    <text evidence="16">The sequence shown here is derived from an EMBL/GenBank/DDBJ whole genome shotgun (WGS) entry which is preliminary data.</text>
</comment>
<dbReference type="EC" id="6.5.1.2" evidence="2 14"/>
<dbReference type="PROSITE" id="PS50172">
    <property type="entry name" value="BRCT"/>
    <property type="match status" value="1"/>
</dbReference>
<dbReference type="SUPFAM" id="SSF52113">
    <property type="entry name" value="BRCT domain"/>
    <property type="match status" value="1"/>
</dbReference>
<dbReference type="Gene3D" id="1.10.150.20">
    <property type="entry name" value="5' to 3' exonuclease, C-terminal subdomain"/>
    <property type="match status" value="2"/>
</dbReference>
<dbReference type="Gene3D" id="3.30.470.30">
    <property type="entry name" value="DNA ligase/mRNA capping enzyme"/>
    <property type="match status" value="1"/>
</dbReference>
<dbReference type="CDD" id="cd00114">
    <property type="entry name" value="LIGANc"/>
    <property type="match status" value="1"/>
</dbReference>
<evidence type="ECO:0000256" key="1">
    <source>
        <dbReference type="ARBA" id="ARBA00004067"/>
    </source>
</evidence>
<dbReference type="Pfam" id="PF12826">
    <property type="entry name" value="HHH_2"/>
    <property type="match status" value="1"/>
</dbReference>
<dbReference type="PROSITE" id="PS01055">
    <property type="entry name" value="DNA_LIGASE_N1"/>
    <property type="match status" value="1"/>
</dbReference>
<sequence>MLNSTAAKKRIQDLIQEIQLHDYQYYILDNPLIADSEYDLLFRELLDIEKNFPDLVSQDSPSQRVGGAPLEKFASIEHRFPMLSLENAFNDQELYEFEQRLKRFLQNSTPLSYIAEPKLDGLAVELVYEEGLFVKGSTRGDGRTGEDITSNLKTIQTIPLRLHTPEPPAIIEVRGEVFIGNDDFIALNKERVDSGEPPFANPRNAAAGSLRQLDPQLTADRPLDFMVYAVSDPASTKQNTQSGLLTYLNSLGFKINPHAATCSDMKSIITHYNHLLELRPALPYEIDGMVVKVDSFLLQQRLGTKSRSPRWAIARKFPASQATTRLNSIEFQVGRTGAVTPVALLEPLRIGGVTVRRATLHNEDEIKRKDLRIGDTVLIQRAGDVIPEVIKPITDLRDGTEQIISMPRTCPVCDHTLSREQGEAATRCTNPHCPSQRMRSLIHFTSKAGLDIEGLGKKAMEQLFNEKIITDIPDIYSLKHEHLQHLDGWGEKSAANAIKAIADSKKTTLSQFIAALGIRYVGEVTSRLLETRFQTLERLMLASTDDLLAVEGIGEQVAGSLQDYFSDPAVQEMLSTLMRNGFEFSLPQQGTGILPLAGNVFLFTGTMASCSRSEAKERLKDLGGQVSSSLTKKVTHLVCGDKPGSKLKKAGEMSISILNEQQFMELLGQQHNGDQ</sequence>
<dbReference type="NCBIfam" id="TIGR00575">
    <property type="entry name" value="dnlj"/>
    <property type="match status" value="1"/>
</dbReference>
<evidence type="ECO:0000256" key="7">
    <source>
        <dbReference type="ARBA" id="ARBA00022763"/>
    </source>
</evidence>
<dbReference type="InterPro" id="IPR018239">
    <property type="entry name" value="DNA_ligase_AS"/>
</dbReference>
<evidence type="ECO:0000256" key="8">
    <source>
        <dbReference type="ARBA" id="ARBA00022833"/>
    </source>
</evidence>
<feature type="binding site" evidence="14">
    <location>
        <begin position="35"/>
        <end position="39"/>
    </location>
    <ligand>
        <name>NAD(+)</name>
        <dbReference type="ChEBI" id="CHEBI:57540"/>
    </ligand>
</feature>
<keyword evidence="4 14" id="KW-0436">Ligase</keyword>
<dbReference type="PIRSF" id="PIRSF001604">
    <property type="entry name" value="LigA"/>
    <property type="match status" value="1"/>
</dbReference>
<keyword evidence="7 14" id="KW-0227">DNA damage</keyword>
<dbReference type="InterPro" id="IPR001679">
    <property type="entry name" value="DNA_ligase"/>
</dbReference>
<dbReference type="Gene3D" id="6.20.10.30">
    <property type="match status" value="1"/>
</dbReference>
<dbReference type="NCBIfam" id="NF005932">
    <property type="entry name" value="PRK07956.1"/>
    <property type="match status" value="1"/>
</dbReference>
<feature type="active site" description="N6-AMP-lysine intermediate" evidence="14">
    <location>
        <position position="118"/>
    </location>
</feature>
<dbReference type="Pfam" id="PF01653">
    <property type="entry name" value="DNA_ligase_aden"/>
    <property type="match status" value="1"/>
</dbReference>
<dbReference type="Proteomes" id="UP000614424">
    <property type="component" value="Unassembled WGS sequence"/>
</dbReference>
<protein>
    <recommendedName>
        <fullName evidence="3 14">DNA ligase</fullName>
        <ecNumber evidence="2 14">6.5.1.2</ecNumber>
    </recommendedName>
    <alternativeName>
        <fullName evidence="14">Polydeoxyribonucleotide synthase [NAD(+)]</fullName>
    </alternativeName>
</protein>
<comment type="cofactor">
    <cofactor evidence="14">
        <name>Mg(2+)</name>
        <dbReference type="ChEBI" id="CHEBI:18420"/>
    </cofactor>
    <cofactor evidence="14">
        <name>Mn(2+)</name>
        <dbReference type="ChEBI" id="CHEBI:29035"/>
    </cofactor>
</comment>
<keyword evidence="11 14" id="KW-0234">DNA repair</keyword>
<dbReference type="FunFam" id="1.10.150.20:FF:000007">
    <property type="entry name" value="DNA ligase"/>
    <property type="match status" value="1"/>
</dbReference>
<evidence type="ECO:0000256" key="6">
    <source>
        <dbReference type="ARBA" id="ARBA00022723"/>
    </source>
</evidence>
<dbReference type="GO" id="GO:0006260">
    <property type="term" value="P:DNA replication"/>
    <property type="evidence" value="ECO:0007669"/>
    <property type="project" value="UniProtKB-KW"/>
</dbReference>
<keyword evidence="6 14" id="KW-0479">Metal-binding</keyword>
<keyword evidence="14" id="KW-0464">Manganese</keyword>
<keyword evidence="5 14" id="KW-0235">DNA replication</keyword>
<dbReference type="CDD" id="cd17748">
    <property type="entry name" value="BRCT_DNA_ligase_like"/>
    <property type="match status" value="1"/>
</dbReference>
<feature type="binding site" evidence="14">
    <location>
        <position position="410"/>
    </location>
    <ligand>
        <name>Zn(2+)</name>
        <dbReference type="ChEBI" id="CHEBI:29105"/>
    </ligand>
</feature>
<dbReference type="Gene3D" id="1.10.287.610">
    <property type="entry name" value="Helix hairpin bin"/>
    <property type="match status" value="1"/>
</dbReference>
<dbReference type="SUPFAM" id="SSF56091">
    <property type="entry name" value="DNA ligase/mRNA capping enzyme, catalytic domain"/>
    <property type="match status" value="1"/>
</dbReference>
<reference evidence="16 17" key="1">
    <citation type="submission" date="2020-08" db="EMBL/GenBank/DDBJ databases">
        <title>Bridging the membrane lipid divide: bacteria of the FCB group superphylum have the potential to synthesize archaeal ether lipids.</title>
        <authorList>
            <person name="Villanueva L."/>
            <person name="Von Meijenfeldt F.A.B."/>
            <person name="Westbye A.B."/>
            <person name="Yadav S."/>
            <person name="Hopmans E.C."/>
            <person name="Dutilh B.E."/>
            <person name="Sinninghe Damste J.S."/>
        </authorList>
    </citation>
    <scope>NUCLEOTIDE SEQUENCE [LARGE SCALE GENOMIC DNA]</scope>
    <source>
        <strain evidence="16">NIOZ-UU47</strain>
    </source>
</reference>
<feature type="domain" description="BRCT" evidence="15">
    <location>
        <begin position="596"/>
        <end position="675"/>
    </location>
</feature>
<feature type="binding site" evidence="14">
    <location>
        <position position="292"/>
    </location>
    <ligand>
        <name>NAD(+)</name>
        <dbReference type="ChEBI" id="CHEBI:57540"/>
    </ligand>
</feature>
<comment type="function">
    <text evidence="1 14">DNA ligase that catalyzes the formation of phosphodiester linkages between 5'-phosphoryl and 3'-hydroxyl groups in double-stranded DNA using NAD as a coenzyme and as the energy source for the reaction. It is essential for DNA replication and repair of damaged DNA.</text>
</comment>
<feature type="binding site" evidence="14">
    <location>
        <position position="176"/>
    </location>
    <ligand>
        <name>NAD(+)</name>
        <dbReference type="ChEBI" id="CHEBI:57540"/>
    </ligand>
</feature>
<dbReference type="Pfam" id="PF03119">
    <property type="entry name" value="DNA_ligase_ZBD"/>
    <property type="match status" value="1"/>
</dbReference>
<evidence type="ECO:0000256" key="14">
    <source>
        <dbReference type="HAMAP-Rule" id="MF_01588"/>
    </source>
</evidence>
<dbReference type="InterPro" id="IPR012340">
    <property type="entry name" value="NA-bd_OB-fold"/>
</dbReference>
<evidence type="ECO:0000256" key="10">
    <source>
        <dbReference type="ARBA" id="ARBA00023027"/>
    </source>
</evidence>
<dbReference type="HAMAP" id="MF_01588">
    <property type="entry name" value="DNA_ligase_A"/>
    <property type="match status" value="1"/>
</dbReference>
<dbReference type="InterPro" id="IPR036420">
    <property type="entry name" value="BRCT_dom_sf"/>
</dbReference>
<evidence type="ECO:0000256" key="11">
    <source>
        <dbReference type="ARBA" id="ARBA00023204"/>
    </source>
</evidence>
<dbReference type="FunFam" id="3.30.470.30:FF:000001">
    <property type="entry name" value="DNA ligase"/>
    <property type="match status" value="1"/>
</dbReference>
<accession>A0A8J6TC88</accession>
<dbReference type="GO" id="GO:0046872">
    <property type="term" value="F:metal ion binding"/>
    <property type="evidence" value="ECO:0007669"/>
    <property type="project" value="UniProtKB-KW"/>
</dbReference>
<evidence type="ECO:0000256" key="5">
    <source>
        <dbReference type="ARBA" id="ARBA00022705"/>
    </source>
</evidence>
<dbReference type="GO" id="GO:0006281">
    <property type="term" value="P:DNA repair"/>
    <property type="evidence" value="ECO:0007669"/>
    <property type="project" value="UniProtKB-KW"/>
</dbReference>
<gene>
    <name evidence="14 16" type="primary">ligA</name>
    <name evidence="16" type="ORF">H8E41_05985</name>
</gene>
<feature type="binding site" evidence="14">
    <location>
        <position position="316"/>
    </location>
    <ligand>
        <name>NAD(+)</name>
        <dbReference type="ChEBI" id="CHEBI:57540"/>
    </ligand>
</feature>
<feature type="binding site" evidence="14">
    <location>
        <position position="433"/>
    </location>
    <ligand>
        <name>Zn(2+)</name>
        <dbReference type="ChEBI" id="CHEBI:29105"/>
    </ligand>
</feature>
<dbReference type="SMART" id="SM00532">
    <property type="entry name" value="LIGANc"/>
    <property type="match status" value="1"/>
</dbReference>
<dbReference type="SMART" id="SM00292">
    <property type="entry name" value="BRCT"/>
    <property type="match status" value="1"/>
</dbReference>
<dbReference type="Gene3D" id="2.40.50.140">
    <property type="entry name" value="Nucleic acid-binding proteins"/>
    <property type="match status" value="1"/>
</dbReference>
<evidence type="ECO:0000256" key="3">
    <source>
        <dbReference type="ARBA" id="ARBA00013308"/>
    </source>
</evidence>
<dbReference type="InterPro" id="IPR013840">
    <property type="entry name" value="DNAligase_N"/>
</dbReference>
<feature type="binding site" evidence="14">
    <location>
        <position position="413"/>
    </location>
    <ligand>
        <name>Zn(2+)</name>
        <dbReference type="ChEBI" id="CHEBI:29105"/>
    </ligand>
</feature>
<feature type="binding site" evidence="14">
    <location>
        <begin position="84"/>
        <end position="85"/>
    </location>
    <ligand>
        <name>NAD(+)</name>
        <dbReference type="ChEBI" id="CHEBI:57540"/>
    </ligand>
</feature>
<evidence type="ECO:0000256" key="12">
    <source>
        <dbReference type="ARBA" id="ARBA00034005"/>
    </source>
</evidence>
<dbReference type="Pfam" id="PF00533">
    <property type="entry name" value="BRCT"/>
    <property type="match status" value="1"/>
</dbReference>
<comment type="caution">
    <text evidence="14">Lacks conserved residue(s) required for the propagation of feature annotation.</text>
</comment>
<evidence type="ECO:0000313" key="16">
    <source>
        <dbReference type="EMBL" id="MBC8317436.1"/>
    </source>
</evidence>
<evidence type="ECO:0000259" key="15">
    <source>
        <dbReference type="PROSITE" id="PS50172"/>
    </source>
</evidence>
<dbReference type="SUPFAM" id="SSF47781">
    <property type="entry name" value="RuvA domain 2-like"/>
    <property type="match status" value="1"/>
</dbReference>